<comment type="caution">
    <text evidence="2">The sequence shown here is derived from an EMBL/GenBank/DDBJ whole genome shotgun (WGS) entry which is preliminary data.</text>
</comment>
<protein>
    <submittedName>
        <fullName evidence="2">Uncharacterized protein</fullName>
    </submittedName>
</protein>
<reference evidence="2 3" key="1">
    <citation type="journal article" date="2011" name="ISME J.">
        <title>Community ecology of hot spring cyanobacterial mats: predominant populations and their functional potential.</title>
        <authorList>
            <person name="Klatt C.G."/>
            <person name="Wood J.M."/>
            <person name="Rusch D.B."/>
            <person name="Bateson M.M."/>
            <person name="Hamamura N."/>
            <person name="Heidelberg J.F."/>
            <person name="Grossman A.R."/>
            <person name="Bhaya D."/>
            <person name="Cohan F.M."/>
            <person name="Kuhl M."/>
            <person name="Bryant D.A."/>
            <person name="Ward D.M."/>
        </authorList>
    </citation>
    <scope>NUCLEOTIDE SEQUENCE [LARGE SCALE GENOMIC DNA]</scope>
    <source>
        <strain evidence="2">OS</strain>
    </source>
</reference>
<evidence type="ECO:0000313" key="3">
    <source>
        <dbReference type="Proteomes" id="UP000266389"/>
    </source>
</evidence>
<gene>
    <name evidence="2" type="ORF">D0433_01310</name>
</gene>
<keyword evidence="1" id="KW-0472">Membrane</keyword>
<proteinExistence type="predicted"/>
<feature type="transmembrane region" description="Helical" evidence="1">
    <location>
        <begin position="7"/>
        <end position="26"/>
    </location>
</feature>
<keyword evidence="1" id="KW-0812">Transmembrane</keyword>
<organism evidence="2 3">
    <name type="scientific">Candidatus Thermochlorobacter aerophilus</name>
    <dbReference type="NCBI Taxonomy" id="1868324"/>
    <lineage>
        <taxon>Bacteria</taxon>
        <taxon>Pseudomonadati</taxon>
        <taxon>Chlorobiota</taxon>
        <taxon>Chlorobiia</taxon>
        <taxon>Chlorobiales</taxon>
        <taxon>Candidatus Thermochlorobacteriaceae</taxon>
        <taxon>Candidatus Thermochlorobacter</taxon>
    </lineage>
</organism>
<dbReference type="EMBL" id="PHFL01000007">
    <property type="protein sequence ID" value="RFM25289.1"/>
    <property type="molecule type" value="Genomic_DNA"/>
</dbReference>
<evidence type="ECO:0000313" key="2">
    <source>
        <dbReference type="EMBL" id="RFM25289.1"/>
    </source>
</evidence>
<dbReference type="Proteomes" id="UP000266389">
    <property type="component" value="Unassembled WGS sequence"/>
</dbReference>
<sequence>MLKRSDIFFMLSALIAFVLANVLLLSGKLNEALFVSLWVPTNLVMGIYFRNIATTAPKE</sequence>
<name>A0A395M3A4_9BACT</name>
<dbReference type="AlphaFoldDB" id="A0A395M3A4"/>
<keyword evidence="1" id="KW-1133">Transmembrane helix</keyword>
<feature type="transmembrane region" description="Helical" evidence="1">
    <location>
        <begin position="32"/>
        <end position="49"/>
    </location>
</feature>
<evidence type="ECO:0000256" key="1">
    <source>
        <dbReference type="SAM" id="Phobius"/>
    </source>
</evidence>
<accession>A0A395M3A4</accession>